<comment type="similarity">
    <text evidence="1">Belongs to the LytR/CpsA/Psr (LCP) family.</text>
</comment>
<sequence>MNVADDQMPPADVPATETMHPKHRRMVLRVILVTHLVLALLTGVGVAVGYQQLNGNIETLPGIPDEVDRPDKVKVEGPKQPINILIMGSDTRDGEGNQIDGESGSEGSDTTILLHISADREDAYGVSLPRDALVDRPECVMADGEKIPAEQLAMFNEAFSLGGPLCTVQMVEKLTDIRIDHQIVVDFNGFKDMVDAVNGVDVCIPKDVDDDEHNIHFDAGEQTLSGQQALNYVRERYVLSVTGDIGRMTRQQAFIASMINKVVSAGTLSRPDRVYSFLDAATSSLMLDEELANLKSLVDLALQFKNTGLDDIKFITVPFAEYEPDPNRLVWTDEADDLWERIRNDRRLGREFSGDSLSADDPVGTTSGAPSGDGSPTAEESADAEAKAAERLAAGLCA</sequence>
<dbReference type="Proteomes" id="UP000199004">
    <property type="component" value="Unassembled WGS sequence"/>
</dbReference>
<accession>A0A1G9UQ48</accession>
<reference evidence="5 6" key="1">
    <citation type="submission" date="2016-10" db="EMBL/GenBank/DDBJ databases">
        <authorList>
            <person name="de Groot N.N."/>
        </authorList>
    </citation>
    <scope>NUCLEOTIDE SEQUENCE [LARGE SCALE GENOMIC DNA]</scope>
    <source>
        <strain evidence="5 6">CGMCC 1.11147</strain>
    </source>
</reference>
<dbReference type="PANTHER" id="PTHR33392:SF6">
    <property type="entry name" value="POLYISOPRENYL-TEICHOIC ACID--PEPTIDOGLYCAN TEICHOIC ACID TRANSFERASE TAGU"/>
    <property type="match status" value="1"/>
</dbReference>
<evidence type="ECO:0000313" key="6">
    <source>
        <dbReference type="Proteomes" id="UP000199004"/>
    </source>
</evidence>
<dbReference type="EMBL" id="FNIC01000001">
    <property type="protein sequence ID" value="SDM61685.1"/>
    <property type="molecule type" value="Genomic_DNA"/>
</dbReference>
<evidence type="ECO:0000256" key="3">
    <source>
        <dbReference type="SAM" id="Phobius"/>
    </source>
</evidence>
<dbReference type="STRING" id="1005944.SAMN05192576_0499"/>
<keyword evidence="3" id="KW-1133">Transmembrane helix</keyword>
<evidence type="ECO:0000256" key="2">
    <source>
        <dbReference type="SAM" id="MobiDB-lite"/>
    </source>
</evidence>
<keyword evidence="3" id="KW-0812">Transmembrane</keyword>
<proteinExistence type="inferred from homology"/>
<dbReference type="InterPro" id="IPR004474">
    <property type="entry name" value="LytR_CpsA_psr"/>
</dbReference>
<keyword evidence="6" id="KW-1185">Reference proteome</keyword>
<evidence type="ECO:0000259" key="4">
    <source>
        <dbReference type="Pfam" id="PF03816"/>
    </source>
</evidence>
<dbReference type="NCBIfam" id="TIGR00350">
    <property type="entry name" value="lytR_cpsA_psr"/>
    <property type="match status" value="1"/>
</dbReference>
<dbReference type="Pfam" id="PF03816">
    <property type="entry name" value="LytR_cpsA_psr"/>
    <property type="match status" value="1"/>
</dbReference>
<evidence type="ECO:0000256" key="1">
    <source>
        <dbReference type="ARBA" id="ARBA00006068"/>
    </source>
</evidence>
<dbReference type="Gene3D" id="3.40.630.190">
    <property type="entry name" value="LCP protein"/>
    <property type="match status" value="1"/>
</dbReference>
<gene>
    <name evidence="5" type="ORF">SAMN05192576_0499</name>
</gene>
<feature type="transmembrane region" description="Helical" evidence="3">
    <location>
        <begin position="27"/>
        <end position="50"/>
    </location>
</feature>
<feature type="region of interest" description="Disordered" evidence="2">
    <location>
        <begin position="88"/>
        <end position="107"/>
    </location>
</feature>
<name>A0A1G9UQ48_9ACTN</name>
<organism evidence="5 6">
    <name type="scientific">Nocardioides szechwanensis</name>
    <dbReference type="NCBI Taxonomy" id="1005944"/>
    <lineage>
        <taxon>Bacteria</taxon>
        <taxon>Bacillati</taxon>
        <taxon>Actinomycetota</taxon>
        <taxon>Actinomycetes</taxon>
        <taxon>Propionibacteriales</taxon>
        <taxon>Nocardioidaceae</taxon>
        <taxon>Nocardioides</taxon>
    </lineage>
</organism>
<protein>
    <submittedName>
        <fullName evidence="5">Transcriptional attenuator, LytR family</fullName>
    </submittedName>
</protein>
<dbReference type="PANTHER" id="PTHR33392">
    <property type="entry name" value="POLYISOPRENYL-TEICHOIC ACID--PEPTIDOGLYCAN TEICHOIC ACID TRANSFERASE TAGU"/>
    <property type="match status" value="1"/>
</dbReference>
<feature type="domain" description="Cell envelope-related transcriptional attenuator" evidence="4">
    <location>
        <begin position="108"/>
        <end position="263"/>
    </location>
</feature>
<evidence type="ECO:0000313" key="5">
    <source>
        <dbReference type="EMBL" id="SDM61685.1"/>
    </source>
</evidence>
<dbReference type="InterPro" id="IPR050922">
    <property type="entry name" value="LytR/CpsA/Psr_CW_biosynth"/>
</dbReference>
<keyword evidence="3" id="KW-0472">Membrane</keyword>
<dbReference type="AlphaFoldDB" id="A0A1G9UQ48"/>
<feature type="region of interest" description="Disordered" evidence="2">
    <location>
        <begin position="351"/>
        <end position="398"/>
    </location>
</feature>